<protein>
    <submittedName>
        <fullName evidence="2">Uncharacterized protein</fullName>
    </submittedName>
</protein>
<reference evidence="2 3" key="1">
    <citation type="submission" date="2019-10" db="EMBL/GenBank/DDBJ databases">
        <title>Genome of the temperate Pseudomonas aerugionosa phage vB_Pae-SS2019XI.</title>
        <authorList>
            <person name="Hammerl J.A."/>
            <person name="Jaeckel C."/>
            <person name="Schnehle S."/>
            <person name="Schmoger S."/>
        </authorList>
    </citation>
    <scope>NUCLEOTIDE SEQUENCE [LARGE SCALE GENOMIC DNA]</scope>
</reference>
<accession>A0A6G6XGH9</accession>
<sequence>MELTAYLQHGKAGGPYRTERVPVMEQPAEIVPAARSRTGYGKDLPTPYLIDWEGLRRRVYAVCYSNVASFYIRTNRDTDNGGRIFVTIDREGA</sequence>
<dbReference type="EMBL" id="MN536026">
    <property type="protein sequence ID" value="QIG56937.1"/>
    <property type="molecule type" value="Genomic_DNA"/>
</dbReference>
<evidence type="ECO:0000256" key="1">
    <source>
        <dbReference type="SAM" id="MobiDB-lite"/>
    </source>
</evidence>
<evidence type="ECO:0000313" key="3">
    <source>
        <dbReference type="Proteomes" id="UP000502584"/>
    </source>
</evidence>
<keyword evidence="3" id="KW-1185">Reference proteome</keyword>
<evidence type="ECO:0000313" key="2">
    <source>
        <dbReference type="EMBL" id="QIG56937.1"/>
    </source>
</evidence>
<name>A0A6G6XGH9_9CAUD</name>
<dbReference type="Proteomes" id="UP000502584">
    <property type="component" value="Segment"/>
</dbReference>
<organism evidence="2 3">
    <name type="scientific">Pseudomonas phage vB_Pae-SS2019XI</name>
    <dbReference type="NCBI Taxonomy" id="2660688"/>
    <lineage>
        <taxon>Viruses</taxon>
        <taxon>Duplodnaviria</taxon>
        <taxon>Heunggongvirae</taxon>
        <taxon>Uroviricota</taxon>
        <taxon>Caudoviricetes</taxon>
        <taxon>Casjensviridae</taxon>
        <taxon>Maxdohrnvirus</taxon>
        <taxon>Maxdohrnvirus SS2019XI</taxon>
    </lineage>
</organism>
<gene>
    <name evidence="2" type="ORF">vBPaeSS2019XI_059</name>
</gene>
<proteinExistence type="predicted"/>
<feature type="region of interest" description="Disordered" evidence="1">
    <location>
        <begin position="1"/>
        <end position="21"/>
    </location>
</feature>